<keyword evidence="2" id="KW-1185">Reference proteome</keyword>
<reference evidence="1 2" key="1">
    <citation type="journal article" date="2017" name="Curr. Microbiol.">
        <title>Mucilaginibacter ginsenosidivorans sp. nov., Isolated from Soil of Ginseng Field.</title>
        <authorList>
            <person name="Kim M.M."/>
            <person name="Siddiqi M.Z."/>
            <person name="Im W.T."/>
        </authorList>
    </citation>
    <scope>NUCLEOTIDE SEQUENCE [LARGE SCALE GENOMIC DNA]</scope>
    <source>
        <strain evidence="1 2">Gsoil 3017</strain>
    </source>
</reference>
<dbReference type="RefSeq" id="WP_147032274.1">
    <property type="nucleotide sequence ID" value="NZ_CP042436.1"/>
</dbReference>
<protein>
    <submittedName>
        <fullName evidence="1">Uncharacterized protein</fullName>
    </submittedName>
</protein>
<organism evidence="1 2">
    <name type="scientific">Mucilaginibacter ginsenosidivorans</name>
    <dbReference type="NCBI Taxonomy" id="398053"/>
    <lineage>
        <taxon>Bacteria</taxon>
        <taxon>Pseudomonadati</taxon>
        <taxon>Bacteroidota</taxon>
        <taxon>Sphingobacteriia</taxon>
        <taxon>Sphingobacteriales</taxon>
        <taxon>Sphingobacteriaceae</taxon>
        <taxon>Mucilaginibacter</taxon>
    </lineage>
</organism>
<proteinExistence type="predicted"/>
<dbReference type="EMBL" id="CP042436">
    <property type="protein sequence ID" value="QEC63700.1"/>
    <property type="molecule type" value="Genomic_DNA"/>
</dbReference>
<dbReference type="KEGG" id="mgin:FRZ54_14325"/>
<sequence length="80" mass="9309">MIHKIRLKDGSVQPVQIMRTTFKKLKVWLVQFMDGKQAMLYKFGNEWLQRIEDFLDASLIRTIGNYIDSIAGKNPPKLKG</sequence>
<dbReference type="OrthoDB" id="771549at2"/>
<name>A0A5B8UX57_9SPHI</name>
<accession>A0A5B8UX57</accession>
<evidence type="ECO:0000313" key="1">
    <source>
        <dbReference type="EMBL" id="QEC63700.1"/>
    </source>
</evidence>
<dbReference type="Proteomes" id="UP000321479">
    <property type="component" value="Chromosome"/>
</dbReference>
<dbReference type="AlphaFoldDB" id="A0A5B8UX57"/>
<gene>
    <name evidence="1" type="ORF">FRZ54_14325</name>
</gene>
<evidence type="ECO:0000313" key="2">
    <source>
        <dbReference type="Proteomes" id="UP000321479"/>
    </source>
</evidence>